<name>A0A422NBR0_TRYRA</name>
<feature type="region of interest" description="Disordered" evidence="1">
    <location>
        <begin position="190"/>
        <end position="227"/>
    </location>
</feature>
<dbReference type="RefSeq" id="XP_029237192.1">
    <property type="nucleotide sequence ID" value="XM_029382963.1"/>
</dbReference>
<organism evidence="2 3">
    <name type="scientific">Trypanosoma rangeli</name>
    <dbReference type="NCBI Taxonomy" id="5698"/>
    <lineage>
        <taxon>Eukaryota</taxon>
        <taxon>Discoba</taxon>
        <taxon>Euglenozoa</taxon>
        <taxon>Kinetoplastea</taxon>
        <taxon>Metakinetoplastina</taxon>
        <taxon>Trypanosomatida</taxon>
        <taxon>Trypanosomatidae</taxon>
        <taxon>Trypanosoma</taxon>
        <taxon>Herpetosoma</taxon>
    </lineage>
</organism>
<dbReference type="OrthoDB" id="252231at2759"/>
<accession>A0A422NBR0</accession>
<evidence type="ECO:0000256" key="1">
    <source>
        <dbReference type="SAM" id="MobiDB-lite"/>
    </source>
</evidence>
<protein>
    <submittedName>
        <fullName evidence="2">Uncharacterized protein</fullName>
    </submittedName>
</protein>
<reference evidence="2 3" key="1">
    <citation type="journal article" date="2018" name="BMC Genomics">
        <title>Genomic comparison of Trypanosoma conorhini and Trypanosoma rangeli to Trypanosoma cruzi strains of high and low virulence.</title>
        <authorList>
            <person name="Bradwell K.R."/>
            <person name="Koparde V.N."/>
            <person name="Matveyev A.V."/>
            <person name="Serrano M.G."/>
            <person name="Alves J.M."/>
            <person name="Parikh H."/>
            <person name="Huang B."/>
            <person name="Lee V."/>
            <person name="Espinosa-Alvarez O."/>
            <person name="Ortiz P.A."/>
            <person name="Costa-Martins A.G."/>
            <person name="Teixeira M.M."/>
            <person name="Buck G.A."/>
        </authorList>
    </citation>
    <scope>NUCLEOTIDE SEQUENCE [LARGE SCALE GENOMIC DNA]</scope>
    <source>
        <strain evidence="2 3">AM80</strain>
    </source>
</reference>
<comment type="caution">
    <text evidence="2">The sequence shown here is derived from an EMBL/GenBank/DDBJ whole genome shotgun (WGS) entry which is preliminary data.</text>
</comment>
<evidence type="ECO:0000313" key="3">
    <source>
        <dbReference type="Proteomes" id="UP000283634"/>
    </source>
</evidence>
<gene>
    <name evidence="2" type="ORF">TraAM80_06108</name>
</gene>
<sequence length="233" mass="25761">MQHTPLDIFLSVWQHISSPAELPMLLLCVTDQESRHRDTVLSNEDVQRVCGAIRRKNMEWDLMRGLFALQQGTAGVPVRVVDLMVILLCWEATTMQSARWFLDVCARHVRRLLERQLGADAAGGERITETVVTAALLLFGCSDGLLYEMDAFLGEASVRCRDISAALACLREIADRLSAATEAEDVVDCMAPATPTPPPSPSTVAEARGASPTSDNTEERPRKQRRWRACAVL</sequence>
<keyword evidence="3" id="KW-1185">Reference proteome</keyword>
<dbReference type="GeneID" id="40330041"/>
<dbReference type="AlphaFoldDB" id="A0A422NBR0"/>
<evidence type="ECO:0000313" key="2">
    <source>
        <dbReference type="EMBL" id="RNF02905.1"/>
    </source>
</evidence>
<dbReference type="EMBL" id="MKGL01000214">
    <property type="protein sequence ID" value="RNF02905.1"/>
    <property type="molecule type" value="Genomic_DNA"/>
</dbReference>
<proteinExistence type="predicted"/>
<dbReference type="Proteomes" id="UP000283634">
    <property type="component" value="Unassembled WGS sequence"/>
</dbReference>